<evidence type="ECO:0000313" key="7">
    <source>
        <dbReference type="Proteomes" id="UP001295740"/>
    </source>
</evidence>
<keyword evidence="7" id="KW-1185">Reference proteome</keyword>
<feature type="compositionally biased region" description="Polar residues" evidence="4">
    <location>
        <begin position="151"/>
        <end position="162"/>
    </location>
</feature>
<feature type="compositionally biased region" description="Polar residues" evidence="4">
    <location>
        <begin position="854"/>
        <end position="880"/>
    </location>
</feature>
<feature type="domain" description="Zn(2)-C6 fungal-type" evidence="5">
    <location>
        <begin position="68"/>
        <end position="97"/>
    </location>
</feature>
<dbReference type="InterPro" id="IPR036864">
    <property type="entry name" value="Zn2-C6_fun-type_DNA-bd_sf"/>
</dbReference>
<dbReference type="SMART" id="SM00906">
    <property type="entry name" value="Fungal_trans"/>
    <property type="match status" value="1"/>
</dbReference>
<dbReference type="SMART" id="SM00066">
    <property type="entry name" value="GAL4"/>
    <property type="match status" value="1"/>
</dbReference>
<accession>A0AAI8YB34</accession>
<dbReference type="CDD" id="cd12148">
    <property type="entry name" value="fungal_TF_MHR"/>
    <property type="match status" value="1"/>
</dbReference>
<keyword evidence="3" id="KW-0539">Nucleus</keyword>
<feature type="region of interest" description="Disordered" evidence="4">
    <location>
        <begin position="149"/>
        <end position="181"/>
    </location>
</feature>
<dbReference type="GO" id="GO:0003677">
    <property type="term" value="F:DNA binding"/>
    <property type="evidence" value="ECO:0007669"/>
    <property type="project" value="InterPro"/>
</dbReference>
<comment type="caution">
    <text evidence="6">The sequence shown here is derived from an EMBL/GenBank/DDBJ whole genome shotgun (WGS) entry which is preliminary data.</text>
</comment>
<evidence type="ECO:0000256" key="4">
    <source>
        <dbReference type="SAM" id="MobiDB-lite"/>
    </source>
</evidence>
<feature type="compositionally biased region" description="Low complexity" evidence="4">
    <location>
        <begin position="889"/>
        <end position="902"/>
    </location>
</feature>
<gene>
    <name evidence="6" type="ORF">KHLLAP_LOCUS1197</name>
</gene>
<dbReference type="PANTHER" id="PTHR31001">
    <property type="entry name" value="UNCHARACTERIZED TRANSCRIPTIONAL REGULATORY PROTEIN"/>
    <property type="match status" value="1"/>
</dbReference>
<feature type="region of interest" description="Disordered" evidence="4">
    <location>
        <begin position="779"/>
        <end position="801"/>
    </location>
</feature>
<dbReference type="PANTHER" id="PTHR31001:SF50">
    <property type="entry name" value="ZN(II)2CYS6 TRANSCRIPTION FACTOR (EUROFUNG)"/>
    <property type="match status" value="1"/>
</dbReference>
<dbReference type="GO" id="GO:0000981">
    <property type="term" value="F:DNA-binding transcription factor activity, RNA polymerase II-specific"/>
    <property type="evidence" value="ECO:0007669"/>
    <property type="project" value="InterPro"/>
</dbReference>
<dbReference type="GO" id="GO:0008270">
    <property type="term" value="F:zinc ion binding"/>
    <property type="evidence" value="ECO:0007669"/>
    <property type="project" value="InterPro"/>
</dbReference>
<evidence type="ECO:0000256" key="2">
    <source>
        <dbReference type="ARBA" id="ARBA00022723"/>
    </source>
</evidence>
<organism evidence="6 7">
    <name type="scientific">Anthostomella pinea</name>
    <dbReference type="NCBI Taxonomy" id="933095"/>
    <lineage>
        <taxon>Eukaryota</taxon>
        <taxon>Fungi</taxon>
        <taxon>Dikarya</taxon>
        <taxon>Ascomycota</taxon>
        <taxon>Pezizomycotina</taxon>
        <taxon>Sordariomycetes</taxon>
        <taxon>Xylariomycetidae</taxon>
        <taxon>Xylariales</taxon>
        <taxon>Xylariaceae</taxon>
        <taxon>Anthostomella</taxon>
    </lineage>
</organism>
<name>A0AAI8YB34_9PEZI</name>
<dbReference type="InterPro" id="IPR007219">
    <property type="entry name" value="XnlR_reg_dom"/>
</dbReference>
<dbReference type="Gene3D" id="4.10.240.10">
    <property type="entry name" value="Zn(2)-C6 fungal-type DNA-binding domain"/>
    <property type="match status" value="1"/>
</dbReference>
<evidence type="ECO:0000256" key="3">
    <source>
        <dbReference type="ARBA" id="ARBA00023242"/>
    </source>
</evidence>
<sequence length="960" mass="106613">MESTTITPSPNGDSDTSPPLSTSRGHLPMGSPAAAGAAVASASQFFASAGPITLDPSMTPSSALNPRSCVTCRKRKVRCDKHMPCGNCRKALIQCVFPAPGRAPRRPRPKDPNAPPKQTSEREIELMKRLRKLEGIVEDLSGQIEFETTRHAGSSSGESPETTIDVVQEKEPRKQNSNIYSENLPAGYPPAGQPKPFRANSASVKRQAGDVYKDFGRLVLNEKGRTRYVSNAFWSKINDEINELRAETQRLTDDDSDYSDDGDTPVTDCDPAPEQHFDHHSFIMGYSSSEVDLAKLHPLPSQIEFIWQIYIESVDPVVKILHVPTMSKAIRELRTNMSSIPPGLEALMFSIYYAALTSMEDEEVKMNFNAEKGDLISRYRYATEQALAKAHFLTTSELVVAQAFVLFLVLVRRYDDTRFAWTLTGLAIRIGQSLGLHREGTHFENLSPFDIEMRRRLWWAICILDIRSAEDQGTELTIAEGTFDTRHPMNINDVDIYPEMAEFPEERKGATDVTFCLIRYEICSFVRKMHSASGAMSACPKDPDSNLQEREALLIAMYERIDDKYLRDCADKETDILNWVAATIARLIMAKMSLIIYQPLLMTSAAQDLSSEIQDRLFMSSVEVVEYNKILNGEPKCRPWRWLFQTYTQWHAVAYLLLEVCRRPWTASVERGWMALTATLPTPGPAEAARPAVCGRAAWIPLRKLMIKAKRHRDEEIARLRADPQAAQDLDIKECNKVPPASFQHIPSSVRHSLAQERWRKLVGTKGPEKAAQFSCLRSSDATQQPVGAQGEETVQGEAEGSMPATEMQYVDHVMAQPYFSSQDFFSVAYAADPTELARQAFFSSGGPAETSGGFKSQPSVPIENFSSSGGAAYDSSTTLGGKAPRTQADTAAAPVDPVADDNPPPWLWANPWGSGFEVAADVTVMDDQDVNMDAEEDTNWHTWMDNGFAMGRAGFAGGI</sequence>
<dbReference type="InterPro" id="IPR001138">
    <property type="entry name" value="Zn2Cys6_DnaBD"/>
</dbReference>
<keyword evidence="2" id="KW-0479">Metal-binding</keyword>
<reference evidence="6" key="1">
    <citation type="submission" date="2023-10" db="EMBL/GenBank/DDBJ databases">
        <authorList>
            <person name="Hackl T."/>
        </authorList>
    </citation>
    <scope>NUCLEOTIDE SEQUENCE</scope>
</reference>
<feature type="region of interest" description="Disordered" evidence="4">
    <location>
        <begin position="99"/>
        <end position="122"/>
    </location>
</feature>
<dbReference type="AlphaFoldDB" id="A0AAI8YB34"/>
<feature type="region of interest" description="Disordered" evidence="4">
    <location>
        <begin position="844"/>
        <end position="905"/>
    </location>
</feature>
<dbReference type="GO" id="GO:0006351">
    <property type="term" value="P:DNA-templated transcription"/>
    <property type="evidence" value="ECO:0007669"/>
    <property type="project" value="InterPro"/>
</dbReference>
<dbReference type="Pfam" id="PF04082">
    <property type="entry name" value="Fungal_trans"/>
    <property type="match status" value="1"/>
</dbReference>
<dbReference type="CDD" id="cd00067">
    <property type="entry name" value="GAL4"/>
    <property type="match status" value="1"/>
</dbReference>
<evidence type="ECO:0000256" key="1">
    <source>
        <dbReference type="ARBA" id="ARBA00004123"/>
    </source>
</evidence>
<feature type="compositionally biased region" description="Polar residues" evidence="4">
    <location>
        <begin position="1"/>
        <end position="24"/>
    </location>
</feature>
<evidence type="ECO:0000259" key="5">
    <source>
        <dbReference type="PROSITE" id="PS50048"/>
    </source>
</evidence>
<feature type="region of interest" description="Disordered" evidence="4">
    <location>
        <begin position="1"/>
        <end position="34"/>
    </location>
</feature>
<proteinExistence type="predicted"/>
<dbReference type="Pfam" id="PF00172">
    <property type="entry name" value="Zn_clus"/>
    <property type="match status" value="1"/>
</dbReference>
<evidence type="ECO:0000313" key="6">
    <source>
        <dbReference type="EMBL" id="CAJ2500729.1"/>
    </source>
</evidence>
<dbReference type="PROSITE" id="PS00463">
    <property type="entry name" value="ZN2_CY6_FUNGAL_1"/>
    <property type="match status" value="1"/>
</dbReference>
<dbReference type="InterPro" id="IPR050613">
    <property type="entry name" value="Sec_Metabolite_Reg"/>
</dbReference>
<dbReference type="Proteomes" id="UP001295740">
    <property type="component" value="Unassembled WGS sequence"/>
</dbReference>
<protein>
    <submittedName>
        <fullName evidence="6">Uu.00g035820.m01.CDS01</fullName>
    </submittedName>
</protein>
<dbReference type="PROSITE" id="PS50048">
    <property type="entry name" value="ZN2_CY6_FUNGAL_2"/>
    <property type="match status" value="1"/>
</dbReference>
<dbReference type="GO" id="GO:0005634">
    <property type="term" value="C:nucleus"/>
    <property type="evidence" value="ECO:0007669"/>
    <property type="project" value="UniProtKB-SubCell"/>
</dbReference>
<dbReference type="SUPFAM" id="SSF57701">
    <property type="entry name" value="Zn2/Cys6 DNA-binding domain"/>
    <property type="match status" value="1"/>
</dbReference>
<comment type="subcellular location">
    <subcellularLocation>
        <location evidence="1">Nucleus</location>
    </subcellularLocation>
</comment>
<dbReference type="EMBL" id="CAUWAG010000003">
    <property type="protein sequence ID" value="CAJ2500729.1"/>
    <property type="molecule type" value="Genomic_DNA"/>
</dbReference>